<organism evidence="2 3">
    <name type="scientific">Flavobacterium fluvii</name>
    <dbReference type="NCBI Taxonomy" id="468056"/>
    <lineage>
        <taxon>Bacteria</taxon>
        <taxon>Pseudomonadati</taxon>
        <taxon>Bacteroidota</taxon>
        <taxon>Flavobacteriia</taxon>
        <taxon>Flavobacteriales</taxon>
        <taxon>Flavobacteriaceae</taxon>
        <taxon>Flavobacterium</taxon>
    </lineage>
</organism>
<dbReference type="EMBL" id="FQWB01000004">
    <property type="protein sequence ID" value="SHG52223.1"/>
    <property type="molecule type" value="Genomic_DNA"/>
</dbReference>
<feature type="transmembrane region" description="Helical" evidence="1">
    <location>
        <begin position="47"/>
        <end position="65"/>
    </location>
</feature>
<feature type="transmembrane region" description="Helical" evidence="1">
    <location>
        <begin position="5"/>
        <end position="27"/>
    </location>
</feature>
<sequence length="75" mass="8298">MDTKILGVVFIMMGIIMTVCTGFNYVTDEQLAEMGSTSISNEQDNPVQWEPVIGLMIIVGGFIVIEESNRKKRSA</sequence>
<keyword evidence="1" id="KW-0812">Transmembrane</keyword>
<protein>
    <submittedName>
        <fullName evidence="2">Uncharacterized protein</fullName>
    </submittedName>
</protein>
<name>A0A1M5KJ70_9FLAO</name>
<proteinExistence type="predicted"/>
<dbReference type="STRING" id="468056.SAMN05443549_104318"/>
<evidence type="ECO:0000256" key="1">
    <source>
        <dbReference type="SAM" id="Phobius"/>
    </source>
</evidence>
<keyword evidence="1" id="KW-0472">Membrane</keyword>
<evidence type="ECO:0000313" key="2">
    <source>
        <dbReference type="EMBL" id="SHG52223.1"/>
    </source>
</evidence>
<dbReference type="RefSeq" id="WP_073370694.1">
    <property type="nucleotide sequence ID" value="NZ_FQWB01000004.1"/>
</dbReference>
<reference evidence="3" key="1">
    <citation type="submission" date="2016-11" db="EMBL/GenBank/DDBJ databases">
        <authorList>
            <person name="Varghese N."/>
            <person name="Submissions S."/>
        </authorList>
    </citation>
    <scope>NUCLEOTIDE SEQUENCE [LARGE SCALE GENOMIC DNA]</scope>
    <source>
        <strain evidence="3">DSM 19978</strain>
    </source>
</reference>
<keyword evidence="1" id="KW-1133">Transmembrane helix</keyword>
<accession>A0A1M5KJ70</accession>
<gene>
    <name evidence="2" type="ORF">SAMN05443549_104318</name>
</gene>
<dbReference type="Proteomes" id="UP000184516">
    <property type="component" value="Unassembled WGS sequence"/>
</dbReference>
<dbReference type="OrthoDB" id="1375121at2"/>
<evidence type="ECO:0000313" key="3">
    <source>
        <dbReference type="Proteomes" id="UP000184516"/>
    </source>
</evidence>
<dbReference type="AlphaFoldDB" id="A0A1M5KJ70"/>
<keyword evidence="3" id="KW-1185">Reference proteome</keyword>